<proteinExistence type="predicted"/>
<evidence type="ECO:0000313" key="2">
    <source>
        <dbReference type="Proteomes" id="UP001062846"/>
    </source>
</evidence>
<name>A0ACC0Q9K0_RHOML</name>
<keyword evidence="2" id="KW-1185">Reference proteome</keyword>
<protein>
    <submittedName>
        <fullName evidence="1">Uncharacterized protein</fullName>
    </submittedName>
</protein>
<organism evidence="1 2">
    <name type="scientific">Rhododendron molle</name>
    <name type="common">Chinese azalea</name>
    <name type="synonym">Azalea mollis</name>
    <dbReference type="NCBI Taxonomy" id="49168"/>
    <lineage>
        <taxon>Eukaryota</taxon>
        <taxon>Viridiplantae</taxon>
        <taxon>Streptophyta</taxon>
        <taxon>Embryophyta</taxon>
        <taxon>Tracheophyta</taxon>
        <taxon>Spermatophyta</taxon>
        <taxon>Magnoliopsida</taxon>
        <taxon>eudicotyledons</taxon>
        <taxon>Gunneridae</taxon>
        <taxon>Pentapetalae</taxon>
        <taxon>asterids</taxon>
        <taxon>Ericales</taxon>
        <taxon>Ericaceae</taxon>
        <taxon>Ericoideae</taxon>
        <taxon>Rhodoreae</taxon>
        <taxon>Rhododendron</taxon>
    </lineage>
</organism>
<dbReference type="EMBL" id="CM046388">
    <property type="protein sequence ID" value="KAI8574096.1"/>
    <property type="molecule type" value="Genomic_DNA"/>
</dbReference>
<dbReference type="Proteomes" id="UP001062846">
    <property type="component" value="Chromosome 1"/>
</dbReference>
<accession>A0ACC0Q9K0</accession>
<comment type="caution">
    <text evidence="1">The sequence shown here is derived from an EMBL/GenBank/DDBJ whole genome shotgun (WGS) entry which is preliminary data.</text>
</comment>
<gene>
    <name evidence="1" type="ORF">RHMOL_Rhmol01G0328500</name>
</gene>
<evidence type="ECO:0000313" key="1">
    <source>
        <dbReference type="EMBL" id="KAI8574096.1"/>
    </source>
</evidence>
<reference evidence="1" key="1">
    <citation type="submission" date="2022-02" db="EMBL/GenBank/DDBJ databases">
        <title>Plant Genome Project.</title>
        <authorList>
            <person name="Zhang R.-G."/>
        </authorList>
    </citation>
    <scope>NUCLEOTIDE SEQUENCE</scope>
    <source>
        <strain evidence="1">AT1</strain>
    </source>
</reference>
<sequence length="112" mass="12810">MARFSGSGKKGFTCHNVTVDGRIKAESDSCKFNVYLGVICLYKLLLWQRQYFEQRKRQQQQQQQATALETFSDGLNISQHLDNNRSLDILSLLNLSTVVQYRKSSCHSCTSV</sequence>